<dbReference type="FunFam" id="1.10.287.1080:FF:000001">
    <property type="entry name" value="Nucleoside triphosphate pyrophosphohydrolase"/>
    <property type="match status" value="1"/>
</dbReference>
<dbReference type="NCBIfam" id="TIGR00444">
    <property type="entry name" value="mazG"/>
    <property type="match status" value="1"/>
</dbReference>
<evidence type="ECO:0000313" key="8">
    <source>
        <dbReference type="Proteomes" id="UP000094172"/>
    </source>
</evidence>
<accession>A0A1E3VMI9</accession>
<feature type="domain" description="NTP pyrophosphohydrolase MazG-like" evidence="6">
    <location>
        <begin position="38"/>
        <end position="111"/>
    </location>
</feature>
<dbReference type="PANTHER" id="PTHR30522:SF0">
    <property type="entry name" value="NUCLEOSIDE TRIPHOSPHATE PYROPHOSPHOHYDROLASE"/>
    <property type="match status" value="1"/>
</dbReference>
<comment type="caution">
    <text evidence="7">The sequence shown here is derived from an EMBL/GenBank/DDBJ whole genome shotgun (WGS) entry which is preliminary data.</text>
</comment>
<feature type="domain" description="NTP pyrophosphohydrolase MazG-like" evidence="6">
    <location>
        <begin position="181"/>
        <end position="243"/>
    </location>
</feature>
<dbReference type="Pfam" id="PF03819">
    <property type="entry name" value="MazG"/>
    <property type="match status" value="2"/>
</dbReference>
<dbReference type="Proteomes" id="UP000094172">
    <property type="component" value="Unassembled WGS sequence"/>
</dbReference>
<reference evidence="7 8" key="1">
    <citation type="journal article" date="2016" name="Environ. Microbiol.">
        <title>New Methyloceanibacter diversity from North Sea sediments includes methanotroph containing solely the soluble methane monooxygenase.</title>
        <authorList>
            <person name="Vekeman B."/>
            <person name="Kerckhof F.M."/>
            <person name="Cremers G."/>
            <person name="de Vos P."/>
            <person name="Vandamme P."/>
            <person name="Boon N."/>
            <person name="Op den Camp H.J."/>
            <person name="Heylen K."/>
        </authorList>
    </citation>
    <scope>NUCLEOTIDE SEQUENCE [LARGE SCALE GENOMIC DNA]</scope>
    <source>
        <strain evidence="7 8">R-67176</strain>
    </source>
</reference>
<comment type="catalytic activity">
    <reaction evidence="1">
        <text>ATP + H2O = AMP + diphosphate + H(+)</text>
        <dbReference type="Rhea" id="RHEA:14245"/>
        <dbReference type="ChEBI" id="CHEBI:15377"/>
        <dbReference type="ChEBI" id="CHEBI:15378"/>
        <dbReference type="ChEBI" id="CHEBI:30616"/>
        <dbReference type="ChEBI" id="CHEBI:33019"/>
        <dbReference type="ChEBI" id="CHEBI:456215"/>
        <dbReference type="EC" id="3.6.1.8"/>
    </reaction>
</comment>
<dbReference type="GO" id="GO:0046076">
    <property type="term" value="P:dTTP catabolic process"/>
    <property type="evidence" value="ECO:0007669"/>
    <property type="project" value="TreeGrafter"/>
</dbReference>
<dbReference type="STRING" id="1774970.AUC70_06935"/>
<dbReference type="GO" id="GO:0046052">
    <property type="term" value="P:UTP catabolic process"/>
    <property type="evidence" value="ECO:0007669"/>
    <property type="project" value="TreeGrafter"/>
</dbReference>
<dbReference type="Gene3D" id="1.10.287.1080">
    <property type="entry name" value="MazG-like"/>
    <property type="match status" value="2"/>
</dbReference>
<dbReference type="GO" id="GO:0006950">
    <property type="term" value="P:response to stress"/>
    <property type="evidence" value="ECO:0007669"/>
    <property type="project" value="UniProtKB-ARBA"/>
</dbReference>
<evidence type="ECO:0000259" key="6">
    <source>
        <dbReference type="Pfam" id="PF03819"/>
    </source>
</evidence>
<keyword evidence="8" id="KW-1185">Reference proteome</keyword>
<dbReference type="NCBIfam" id="NF007113">
    <property type="entry name" value="PRK09562.1"/>
    <property type="match status" value="1"/>
</dbReference>
<gene>
    <name evidence="7" type="primary">mazG</name>
    <name evidence="7" type="ORF">AUC70_06935</name>
</gene>
<dbReference type="GO" id="GO:0046047">
    <property type="term" value="P:TTP catabolic process"/>
    <property type="evidence" value="ECO:0007669"/>
    <property type="project" value="TreeGrafter"/>
</dbReference>
<dbReference type="CDD" id="cd11528">
    <property type="entry name" value="NTP-PPase_MazG_Nterm"/>
    <property type="match status" value="1"/>
</dbReference>
<sequence length="289" mass="31943">MTGSRIKPDDKTYTLADLLAVMARLRDPETGCPWDVKQSFATIAPYTIEEAYEVADAIERGDLDGLKDELGDLLLQVVYHAQLANETGAFAFDDVADAITRKMIRRHPHVFEDPTRRDEFLGSGLWEQIKAEEKAARGEATDPTSILNDVPVGMPGLTRAAKLQKRAADVGFDWSDVGLIIEKVEEELSELKEAIAHGEPQERIADEFGDVAFVLANVARHLHVDPESALRGTCNKFIRRFQHIETALAAEGRTPKDADLDEMEALWNAAKRAEKAGDQDQDASSADSE</sequence>
<dbReference type="RefSeq" id="WP_069445093.1">
    <property type="nucleotide sequence ID" value="NZ_LPWE01000012.1"/>
</dbReference>
<dbReference type="GO" id="GO:0046081">
    <property type="term" value="P:dUTP catabolic process"/>
    <property type="evidence" value="ECO:0007669"/>
    <property type="project" value="TreeGrafter"/>
</dbReference>
<protein>
    <recommendedName>
        <fullName evidence="4">Nucleoside triphosphate pyrophosphohydrolase</fullName>
        <ecNumber evidence="3">3.6.1.8</ecNumber>
    </recommendedName>
</protein>
<feature type="region of interest" description="Disordered" evidence="5">
    <location>
        <begin position="270"/>
        <end position="289"/>
    </location>
</feature>
<evidence type="ECO:0000256" key="4">
    <source>
        <dbReference type="ARBA" id="ARBA00074799"/>
    </source>
</evidence>
<dbReference type="CDD" id="cd11529">
    <property type="entry name" value="NTP-PPase_MazG_Cterm"/>
    <property type="match status" value="1"/>
</dbReference>
<dbReference type="InterPro" id="IPR048015">
    <property type="entry name" value="NTP-PPase_MazG-like_N"/>
</dbReference>
<dbReference type="InterPro" id="IPR048011">
    <property type="entry name" value="NTP-PPase_MazG-like_C"/>
</dbReference>
<dbReference type="EC" id="3.6.1.8" evidence="3"/>
<comment type="similarity">
    <text evidence="2">Belongs to the nucleoside triphosphate pyrophosphohydrolase family.</text>
</comment>
<evidence type="ECO:0000256" key="5">
    <source>
        <dbReference type="SAM" id="MobiDB-lite"/>
    </source>
</evidence>
<dbReference type="PANTHER" id="PTHR30522">
    <property type="entry name" value="NUCLEOSIDE TRIPHOSPHATE PYROPHOSPHOHYDROLASE"/>
    <property type="match status" value="1"/>
</dbReference>
<dbReference type="EMBL" id="LPWE01000012">
    <property type="protein sequence ID" value="ODR94737.1"/>
    <property type="molecule type" value="Genomic_DNA"/>
</dbReference>
<dbReference type="InterPro" id="IPR011551">
    <property type="entry name" value="NTP_PyrPHydrolase_MazG"/>
</dbReference>
<evidence type="ECO:0000256" key="1">
    <source>
        <dbReference type="ARBA" id="ARBA00052141"/>
    </source>
</evidence>
<dbReference type="FunFam" id="1.10.287.1080:FF:000003">
    <property type="entry name" value="Nucleoside triphosphate pyrophosphohydrolase"/>
    <property type="match status" value="1"/>
</dbReference>
<organism evidence="7 8">
    <name type="scientific">Methyloceanibacter stevinii</name>
    <dbReference type="NCBI Taxonomy" id="1774970"/>
    <lineage>
        <taxon>Bacteria</taxon>
        <taxon>Pseudomonadati</taxon>
        <taxon>Pseudomonadota</taxon>
        <taxon>Alphaproteobacteria</taxon>
        <taxon>Hyphomicrobiales</taxon>
        <taxon>Hyphomicrobiaceae</taxon>
        <taxon>Methyloceanibacter</taxon>
    </lineage>
</organism>
<dbReference type="SUPFAM" id="SSF101386">
    <property type="entry name" value="all-alpha NTP pyrophosphatases"/>
    <property type="match status" value="2"/>
</dbReference>
<dbReference type="GO" id="GO:0006203">
    <property type="term" value="P:dGTP catabolic process"/>
    <property type="evidence" value="ECO:0007669"/>
    <property type="project" value="TreeGrafter"/>
</dbReference>
<dbReference type="InterPro" id="IPR004518">
    <property type="entry name" value="MazG-like_dom"/>
</dbReference>
<evidence type="ECO:0000313" key="7">
    <source>
        <dbReference type="EMBL" id="ODR94737.1"/>
    </source>
</evidence>
<proteinExistence type="inferred from homology"/>
<name>A0A1E3VMI9_9HYPH</name>
<dbReference type="AlphaFoldDB" id="A0A1E3VMI9"/>
<dbReference type="GO" id="GO:0047693">
    <property type="term" value="F:ATP diphosphatase activity"/>
    <property type="evidence" value="ECO:0007669"/>
    <property type="project" value="UniProtKB-EC"/>
</dbReference>
<evidence type="ECO:0000256" key="3">
    <source>
        <dbReference type="ARBA" id="ARBA00066372"/>
    </source>
</evidence>
<dbReference type="GO" id="GO:0046061">
    <property type="term" value="P:dATP catabolic process"/>
    <property type="evidence" value="ECO:0007669"/>
    <property type="project" value="TreeGrafter"/>
</dbReference>
<keyword evidence="7" id="KW-0378">Hydrolase</keyword>
<evidence type="ECO:0000256" key="2">
    <source>
        <dbReference type="ARBA" id="ARBA00061115"/>
    </source>
</evidence>